<keyword evidence="2" id="KW-1185">Reference proteome</keyword>
<name>A0AAN9MUI2_CANGL</name>
<organism evidence="1 2">
    <name type="scientific">Canavalia gladiata</name>
    <name type="common">Sword bean</name>
    <name type="synonym">Dolichos gladiatus</name>
    <dbReference type="NCBI Taxonomy" id="3824"/>
    <lineage>
        <taxon>Eukaryota</taxon>
        <taxon>Viridiplantae</taxon>
        <taxon>Streptophyta</taxon>
        <taxon>Embryophyta</taxon>
        <taxon>Tracheophyta</taxon>
        <taxon>Spermatophyta</taxon>
        <taxon>Magnoliopsida</taxon>
        <taxon>eudicotyledons</taxon>
        <taxon>Gunneridae</taxon>
        <taxon>Pentapetalae</taxon>
        <taxon>rosids</taxon>
        <taxon>fabids</taxon>
        <taxon>Fabales</taxon>
        <taxon>Fabaceae</taxon>
        <taxon>Papilionoideae</taxon>
        <taxon>50 kb inversion clade</taxon>
        <taxon>NPAAA clade</taxon>
        <taxon>indigoferoid/millettioid clade</taxon>
        <taxon>Phaseoleae</taxon>
        <taxon>Canavalia</taxon>
    </lineage>
</organism>
<dbReference type="EMBL" id="JAYMYQ010000001">
    <property type="protein sequence ID" value="KAK7360912.1"/>
    <property type="molecule type" value="Genomic_DNA"/>
</dbReference>
<proteinExistence type="predicted"/>
<dbReference type="AlphaFoldDB" id="A0AAN9MUI2"/>
<reference evidence="1 2" key="1">
    <citation type="submission" date="2024-01" db="EMBL/GenBank/DDBJ databases">
        <title>The genomes of 5 underutilized Papilionoideae crops provide insights into root nodulation and disease resistanc.</title>
        <authorList>
            <person name="Jiang F."/>
        </authorList>
    </citation>
    <scope>NUCLEOTIDE SEQUENCE [LARGE SCALE GENOMIC DNA]</scope>
    <source>
        <strain evidence="1">LVBAO_FW01</strain>
        <tissue evidence="1">Leaves</tissue>
    </source>
</reference>
<gene>
    <name evidence="1" type="ORF">VNO77_02930</name>
</gene>
<dbReference type="Proteomes" id="UP001367508">
    <property type="component" value="Unassembled WGS sequence"/>
</dbReference>
<evidence type="ECO:0000313" key="1">
    <source>
        <dbReference type="EMBL" id="KAK7360912.1"/>
    </source>
</evidence>
<comment type="caution">
    <text evidence="1">The sequence shown here is derived from an EMBL/GenBank/DDBJ whole genome shotgun (WGS) entry which is preliminary data.</text>
</comment>
<accession>A0AAN9MUI2</accession>
<protein>
    <submittedName>
        <fullName evidence="1">Uncharacterized protein</fullName>
    </submittedName>
</protein>
<sequence>MIALPSAAITQTVCMVWIDFDGFDAGGSSRKRPLALVELVNTCIDGFDSYRLASRAFLIAVFGHDVPPTWAKLKPYDLWPTVININNIRDVHVHLHAWLHGDWPGASIAA</sequence>
<evidence type="ECO:0000313" key="2">
    <source>
        <dbReference type="Proteomes" id="UP001367508"/>
    </source>
</evidence>